<accession>A0A168F1N0</accession>
<name>A0A168F1N0_9MYCO</name>
<dbReference type="EMBL" id="LWCI01000121">
    <property type="protein sequence ID" value="KZS60906.1"/>
    <property type="molecule type" value="Genomic_DNA"/>
</dbReference>
<keyword evidence="2" id="KW-1185">Reference proteome</keyword>
<proteinExistence type="predicted"/>
<comment type="caution">
    <text evidence="1">The sequence shown here is derived from an EMBL/GenBank/DDBJ whole genome shotgun (WGS) entry which is preliminary data.</text>
</comment>
<dbReference type="Proteomes" id="UP000077342">
    <property type="component" value="Unassembled WGS sequence"/>
</dbReference>
<protein>
    <submittedName>
        <fullName evidence="1">Uncharacterized protein</fullName>
    </submittedName>
</protein>
<organism evidence="1 2">
    <name type="scientific">Mycobacterium ostraviense</name>
    <dbReference type="NCBI Taxonomy" id="2738409"/>
    <lineage>
        <taxon>Bacteria</taxon>
        <taxon>Bacillati</taxon>
        <taxon>Actinomycetota</taxon>
        <taxon>Actinomycetes</taxon>
        <taxon>Mycobacteriales</taxon>
        <taxon>Mycobacteriaceae</taxon>
        <taxon>Mycobacterium</taxon>
    </lineage>
</organism>
<reference evidence="2" key="1">
    <citation type="submission" date="2016-04" db="EMBL/GenBank/DDBJ databases">
        <authorList>
            <person name="Strapagiel D."/>
            <person name="Borowka P."/>
            <person name="Marciniak B."/>
            <person name="Bakula Z."/>
            <person name="Van Ingen J."/>
            <person name="Safianowska A."/>
            <person name="Dziadek J."/>
            <person name="Jagielski T."/>
        </authorList>
    </citation>
    <scope>NUCLEOTIDE SEQUENCE [LARGE SCALE GENOMIC DNA]</scope>
    <source>
        <strain evidence="2">1010001458</strain>
    </source>
</reference>
<sequence>MVRDGDYMSLTAAGVHQVEYVYSLLLNWIADKLARSPGFARRPDRCEVQTALRHIAYHVLAQRDWGHDWAGDAPTVAIPAVASTPTGATPHPH</sequence>
<evidence type="ECO:0000313" key="2">
    <source>
        <dbReference type="Proteomes" id="UP000077342"/>
    </source>
</evidence>
<gene>
    <name evidence="1" type="ORF">A4G28_00720</name>
</gene>
<dbReference type="AlphaFoldDB" id="A0A168F1N0"/>
<evidence type="ECO:0000313" key="1">
    <source>
        <dbReference type="EMBL" id="KZS60906.1"/>
    </source>
</evidence>